<dbReference type="SUPFAM" id="SSF88723">
    <property type="entry name" value="PIN domain-like"/>
    <property type="match status" value="1"/>
</dbReference>
<dbReference type="VEuPathDB" id="FungiDB:HMPREF1544_09795"/>
<dbReference type="Gene3D" id="3.40.50.1010">
    <property type="entry name" value="5'-nuclease"/>
    <property type="match status" value="1"/>
</dbReference>
<keyword evidence="2 9" id="KW-0540">Nuclease</keyword>
<organism evidence="11 12">
    <name type="scientific">Mucor circinelloides f. circinelloides (strain 1006PhL)</name>
    <name type="common">Mucormycosis agent</name>
    <name type="synonym">Calyptromyces circinelloides</name>
    <dbReference type="NCBI Taxonomy" id="1220926"/>
    <lineage>
        <taxon>Eukaryota</taxon>
        <taxon>Fungi</taxon>
        <taxon>Fungi incertae sedis</taxon>
        <taxon>Mucoromycota</taxon>
        <taxon>Mucoromycotina</taxon>
        <taxon>Mucoromycetes</taxon>
        <taxon>Mucorales</taxon>
        <taxon>Mucorineae</taxon>
        <taxon>Mucoraceae</taxon>
        <taxon>Mucor</taxon>
    </lineage>
</organism>
<dbReference type="InterPro" id="IPR036279">
    <property type="entry name" value="5-3_exonuclease_C_sf"/>
</dbReference>
<evidence type="ECO:0000256" key="1">
    <source>
        <dbReference type="ARBA" id="ARBA00004123"/>
    </source>
</evidence>
<dbReference type="STRING" id="1220926.S2J5J8"/>
<keyword evidence="7 9" id="KW-0234">DNA repair</keyword>
<dbReference type="FunCoup" id="S2J5J8">
    <property type="interactions" value="352"/>
</dbReference>
<dbReference type="EC" id="3.1.-.-" evidence="9"/>
<dbReference type="AlphaFoldDB" id="S2J5J8"/>
<dbReference type="InterPro" id="IPR006086">
    <property type="entry name" value="XPG-I_dom"/>
</dbReference>
<comment type="similarity">
    <text evidence="9">Belongs to the XPG/RAD2 endonuclease family. EXO1 subfamily.</text>
</comment>
<dbReference type="PANTHER" id="PTHR11081">
    <property type="entry name" value="FLAP ENDONUCLEASE FAMILY MEMBER"/>
    <property type="match status" value="1"/>
</dbReference>
<keyword evidence="4 9" id="KW-0227">DNA damage</keyword>
<dbReference type="InterPro" id="IPR044752">
    <property type="entry name" value="PIN-like_EXO1"/>
</dbReference>
<evidence type="ECO:0000256" key="5">
    <source>
        <dbReference type="ARBA" id="ARBA00022801"/>
    </source>
</evidence>
<dbReference type="Gene3D" id="1.10.150.20">
    <property type="entry name" value="5' to 3' exonuclease, C-terminal subdomain"/>
    <property type="match status" value="1"/>
</dbReference>
<dbReference type="eggNOG" id="KOG2518">
    <property type="taxonomic scope" value="Eukaryota"/>
</dbReference>
<dbReference type="Pfam" id="PF00867">
    <property type="entry name" value="XPG_I"/>
    <property type="match status" value="1"/>
</dbReference>
<dbReference type="InterPro" id="IPR029060">
    <property type="entry name" value="PIN-like_dom_sf"/>
</dbReference>
<dbReference type="OrthoDB" id="26491at2759"/>
<comment type="cofactor">
    <cofactor evidence="9">
        <name>Mg(2+)</name>
        <dbReference type="ChEBI" id="CHEBI:18420"/>
    </cofactor>
    <text evidence="9">Binds 2 magnesium ions per subunit. They probably participate in the reaction catalyzed by the enzyme. May bind an additional third magnesium ion after substrate binding.</text>
</comment>
<gene>
    <name evidence="11" type="ORF">HMPREF1544_09795</name>
</gene>
<dbReference type="SMART" id="SM00484">
    <property type="entry name" value="XPGI"/>
    <property type="match status" value="1"/>
</dbReference>
<keyword evidence="9" id="KW-0228">DNA excision</keyword>
<dbReference type="SUPFAM" id="SSF47807">
    <property type="entry name" value="5' to 3' exonuclease, C-terminal subdomain"/>
    <property type="match status" value="1"/>
</dbReference>
<keyword evidence="12" id="KW-1185">Reference proteome</keyword>
<dbReference type="InParanoid" id="S2J5J8"/>
<keyword evidence="9" id="KW-0269">Exonuclease</keyword>
<dbReference type="GO" id="GO:0046872">
    <property type="term" value="F:metal ion binding"/>
    <property type="evidence" value="ECO:0007669"/>
    <property type="project" value="UniProtKB-UniRule"/>
</dbReference>
<evidence type="ECO:0000256" key="3">
    <source>
        <dbReference type="ARBA" id="ARBA00022723"/>
    </source>
</evidence>
<sequence>MKFMDLFKLYNVTPIVVFDGLHLPLNQGTNDERRSNRQEALKEVLTFNSNGDNPKANESFKKTFVTITDEKTIDVLVELSAKKIQCIVAPNQADAQLTHLAKTGKVDAVITEDSELLAFGCPKIIYKMNLYGQGTEITMNQVINNENSVFYNYDIETIRHICILSGCDYLPSIKQVGLRTILNRYEQIKNTDRILYNLQYKYKKDIPRDYFEKFYRANLGFLHQWVYDIDEKNYVRLNPFPKECSDDDIKLLGRIPTAQDSIKFRVNEIIPKAKPKDNPQNNDDNSPVINALDIRSSESSPSMPKVLTQSDRLEAFYTKLHIFPRKSRKATVDSATPSMTAISENANSTPQSFSYHNRYALPTTSATPSAELTLSYKEAVQIWKSFQESKPIPHRDVLHSTVKRASQGMECARTVCQH</sequence>
<keyword evidence="9" id="KW-0238">DNA-binding</keyword>
<dbReference type="Proteomes" id="UP000014254">
    <property type="component" value="Unassembled WGS sequence"/>
</dbReference>
<keyword evidence="5 9" id="KW-0378">Hydrolase</keyword>
<evidence type="ECO:0000313" key="12">
    <source>
        <dbReference type="Proteomes" id="UP000014254"/>
    </source>
</evidence>
<feature type="domain" description="XPG-I" evidence="10">
    <location>
        <begin position="80"/>
        <end position="148"/>
    </location>
</feature>
<evidence type="ECO:0000256" key="4">
    <source>
        <dbReference type="ARBA" id="ARBA00022763"/>
    </source>
</evidence>
<dbReference type="PANTHER" id="PTHR11081:SF8">
    <property type="entry name" value="EXONUCLEASE 1"/>
    <property type="match status" value="1"/>
</dbReference>
<evidence type="ECO:0000313" key="11">
    <source>
        <dbReference type="EMBL" id="EPB83467.1"/>
    </source>
</evidence>
<evidence type="ECO:0000256" key="2">
    <source>
        <dbReference type="ARBA" id="ARBA00022722"/>
    </source>
</evidence>
<comment type="subcellular location">
    <subcellularLocation>
        <location evidence="1 9">Nucleus</location>
    </subcellularLocation>
</comment>
<evidence type="ECO:0000256" key="8">
    <source>
        <dbReference type="ARBA" id="ARBA00023242"/>
    </source>
</evidence>
<keyword evidence="8 9" id="KW-0539">Nucleus</keyword>
<name>S2J5J8_MUCC1</name>
<dbReference type="PRINTS" id="PR00853">
    <property type="entry name" value="XPGRADSUPER"/>
</dbReference>
<dbReference type="EMBL" id="KE124070">
    <property type="protein sequence ID" value="EPB83467.1"/>
    <property type="molecule type" value="Genomic_DNA"/>
</dbReference>
<dbReference type="GO" id="GO:0017108">
    <property type="term" value="F:5'-flap endonuclease activity"/>
    <property type="evidence" value="ECO:0007669"/>
    <property type="project" value="TreeGrafter"/>
</dbReference>
<keyword evidence="9" id="KW-0267">Excision nuclease</keyword>
<evidence type="ECO:0000256" key="6">
    <source>
        <dbReference type="ARBA" id="ARBA00022842"/>
    </source>
</evidence>
<evidence type="ECO:0000256" key="9">
    <source>
        <dbReference type="RuleBase" id="RU910737"/>
    </source>
</evidence>
<evidence type="ECO:0000256" key="7">
    <source>
        <dbReference type="ARBA" id="ARBA00023204"/>
    </source>
</evidence>
<comment type="function">
    <text evidence="9">5'-&gt;3' double-stranded DNA exonuclease which may also possess a cryptic 3'-&gt;5' double-stranded DNA exonuclease activity. Functions in DNA mismatch repair.</text>
</comment>
<keyword evidence="3 9" id="KW-0479">Metal-binding</keyword>
<dbReference type="GO" id="GO:0005634">
    <property type="term" value="C:nucleus"/>
    <property type="evidence" value="ECO:0007669"/>
    <property type="project" value="UniProtKB-SubCell"/>
</dbReference>
<dbReference type="FunFam" id="1.10.150.20:FF:000011">
    <property type="entry name" value="exonuclease 1"/>
    <property type="match status" value="1"/>
</dbReference>
<dbReference type="GO" id="GO:0035312">
    <property type="term" value="F:5'-3' DNA exonuclease activity"/>
    <property type="evidence" value="ECO:0007669"/>
    <property type="project" value="UniProtKB-UniRule"/>
</dbReference>
<dbReference type="InterPro" id="IPR006084">
    <property type="entry name" value="XPG/Rad2"/>
</dbReference>
<dbReference type="GO" id="GO:0006281">
    <property type="term" value="P:DNA repair"/>
    <property type="evidence" value="ECO:0007669"/>
    <property type="project" value="UniProtKB-UniRule"/>
</dbReference>
<proteinExistence type="inferred from homology"/>
<dbReference type="GO" id="GO:0003677">
    <property type="term" value="F:DNA binding"/>
    <property type="evidence" value="ECO:0007669"/>
    <property type="project" value="UniProtKB-UniRule"/>
</dbReference>
<protein>
    <recommendedName>
        <fullName evidence="9">Exonuclease 1</fullName>
        <ecNumber evidence="9">3.1.-.-</ecNumber>
    </recommendedName>
</protein>
<keyword evidence="6 9" id="KW-0460">Magnesium</keyword>
<dbReference type="CDD" id="cd09857">
    <property type="entry name" value="PIN_EXO1"/>
    <property type="match status" value="1"/>
</dbReference>
<accession>S2J5J8</accession>
<reference evidence="12" key="1">
    <citation type="submission" date="2013-05" db="EMBL/GenBank/DDBJ databases">
        <title>The Genome sequence of Mucor circinelloides f. circinelloides 1006PhL.</title>
        <authorList>
            <consortium name="The Broad Institute Genomics Platform"/>
            <person name="Cuomo C."/>
            <person name="Earl A."/>
            <person name="Findley K."/>
            <person name="Lee S.C."/>
            <person name="Walker B."/>
            <person name="Young S."/>
            <person name="Zeng Q."/>
            <person name="Gargeya S."/>
            <person name="Fitzgerald M."/>
            <person name="Haas B."/>
            <person name="Abouelleil A."/>
            <person name="Allen A.W."/>
            <person name="Alvarado L."/>
            <person name="Arachchi H.M."/>
            <person name="Berlin A.M."/>
            <person name="Chapman S.B."/>
            <person name="Gainer-Dewar J."/>
            <person name="Goldberg J."/>
            <person name="Griggs A."/>
            <person name="Gujja S."/>
            <person name="Hansen M."/>
            <person name="Howarth C."/>
            <person name="Imamovic A."/>
            <person name="Ireland A."/>
            <person name="Larimer J."/>
            <person name="McCowan C."/>
            <person name="Murphy C."/>
            <person name="Pearson M."/>
            <person name="Poon T.W."/>
            <person name="Priest M."/>
            <person name="Roberts A."/>
            <person name="Saif S."/>
            <person name="Shea T."/>
            <person name="Sisk P."/>
            <person name="Sykes S."/>
            <person name="Wortman J."/>
            <person name="Nusbaum C."/>
            <person name="Birren B."/>
        </authorList>
    </citation>
    <scope>NUCLEOTIDE SEQUENCE [LARGE SCALE GENOMIC DNA]</scope>
    <source>
        <strain evidence="12">1006PhL</strain>
    </source>
</reference>
<evidence type="ECO:0000259" key="10">
    <source>
        <dbReference type="SMART" id="SM00484"/>
    </source>
</evidence>